<dbReference type="InterPro" id="IPR038665">
    <property type="entry name" value="Voltage-dep_anion_channel_sf"/>
</dbReference>
<dbReference type="GO" id="GO:0005886">
    <property type="term" value="C:plasma membrane"/>
    <property type="evidence" value="ECO:0007669"/>
    <property type="project" value="UniProtKB-SubCell"/>
</dbReference>
<evidence type="ECO:0000256" key="3">
    <source>
        <dbReference type="ARBA" id="ARBA00022448"/>
    </source>
</evidence>
<accession>A0A5N6T3J4</accession>
<evidence type="ECO:0000313" key="9">
    <source>
        <dbReference type="EMBL" id="KAE8140873.1"/>
    </source>
</evidence>
<keyword evidence="10" id="KW-1185">Reference proteome</keyword>
<dbReference type="Pfam" id="PF03595">
    <property type="entry name" value="SLAC1"/>
    <property type="match status" value="1"/>
</dbReference>
<evidence type="ECO:0000256" key="4">
    <source>
        <dbReference type="ARBA" id="ARBA00022475"/>
    </source>
</evidence>
<feature type="transmembrane region" description="Helical" evidence="8">
    <location>
        <begin position="50"/>
        <end position="72"/>
    </location>
</feature>
<dbReference type="GO" id="GO:0000319">
    <property type="term" value="F:sulfite transmembrane transporter activity"/>
    <property type="evidence" value="ECO:0007669"/>
    <property type="project" value="TreeGrafter"/>
</dbReference>
<dbReference type="OrthoDB" id="1099at2759"/>
<dbReference type="EMBL" id="ML743560">
    <property type="protein sequence ID" value="KAE8140873.1"/>
    <property type="molecule type" value="Genomic_DNA"/>
</dbReference>
<keyword evidence="5 8" id="KW-0812">Transmembrane</keyword>
<feature type="transmembrane region" description="Helical" evidence="8">
    <location>
        <begin position="84"/>
        <end position="104"/>
    </location>
</feature>
<evidence type="ECO:0000256" key="2">
    <source>
        <dbReference type="ARBA" id="ARBA00008566"/>
    </source>
</evidence>
<comment type="similarity">
    <text evidence="2">Belongs to the tellurite-resistance/dicarboxylate transporter (TDT) family.</text>
</comment>
<evidence type="ECO:0000256" key="1">
    <source>
        <dbReference type="ARBA" id="ARBA00004651"/>
    </source>
</evidence>
<evidence type="ECO:0000256" key="6">
    <source>
        <dbReference type="ARBA" id="ARBA00022989"/>
    </source>
</evidence>
<dbReference type="InterPro" id="IPR004695">
    <property type="entry name" value="SLAC1/Mae1/Ssu1/TehA"/>
</dbReference>
<dbReference type="CDD" id="cd09299">
    <property type="entry name" value="TDT"/>
    <property type="match status" value="1"/>
</dbReference>
<dbReference type="PANTHER" id="PTHR31686">
    <property type="match status" value="1"/>
</dbReference>
<keyword evidence="7 8" id="KW-0472">Membrane</keyword>
<reference evidence="9 10" key="1">
    <citation type="submission" date="2019-04" db="EMBL/GenBank/DDBJ databases">
        <title>Friends and foes A comparative genomics study of 23 Aspergillus species from section Flavi.</title>
        <authorList>
            <consortium name="DOE Joint Genome Institute"/>
            <person name="Kjaerbolling I."/>
            <person name="Vesth T."/>
            <person name="Frisvad J.C."/>
            <person name="Nybo J.L."/>
            <person name="Theobald S."/>
            <person name="Kildgaard S."/>
            <person name="Isbrandt T."/>
            <person name="Kuo A."/>
            <person name="Sato A."/>
            <person name="Lyhne E.K."/>
            <person name="Kogle M.E."/>
            <person name="Wiebenga A."/>
            <person name="Kun R.S."/>
            <person name="Lubbers R.J."/>
            <person name="Makela M.R."/>
            <person name="Barry K."/>
            <person name="Chovatia M."/>
            <person name="Clum A."/>
            <person name="Daum C."/>
            <person name="Haridas S."/>
            <person name="He G."/>
            <person name="LaButti K."/>
            <person name="Lipzen A."/>
            <person name="Mondo S."/>
            <person name="Riley R."/>
            <person name="Salamov A."/>
            <person name="Simmons B.A."/>
            <person name="Magnuson J.K."/>
            <person name="Henrissat B."/>
            <person name="Mortensen U.H."/>
            <person name="Larsen T.O."/>
            <person name="Devries R.P."/>
            <person name="Grigoriev I.V."/>
            <person name="Machida M."/>
            <person name="Baker S.E."/>
            <person name="Andersen M.R."/>
        </authorList>
    </citation>
    <scope>NUCLEOTIDE SEQUENCE [LARGE SCALE GENOMIC DNA]</scope>
    <source>
        <strain evidence="9 10">CBS 117625</strain>
    </source>
</reference>
<feature type="transmembrane region" description="Helical" evidence="8">
    <location>
        <begin position="211"/>
        <end position="230"/>
    </location>
</feature>
<keyword evidence="3" id="KW-0813">Transport</keyword>
<keyword evidence="6 8" id="KW-1133">Transmembrane helix</keyword>
<feature type="transmembrane region" description="Helical" evidence="8">
    <location>
        <begin position="242"/>
        <end position="262"/>
    </location>
</feature>
<name>A0A5N6T3J4_ASPPS</name>
<gene>
    <name evidence="9" type="ORF">BDV38DRAFT_279849</name>
</gene>
<dbReference type="InterPro" id="IPR051629">
    <property type="entry name" value="Sulfite_efflux_TDT"/>
</dbReference>
<dbReference type="AlphaFoldDB" id="A0A5N6T3J4"/>
<dbReference type="PANTHER" id="PTHR31686:SF3">
    <property type="entry name" value="ACID TRANSPORT PROTEIN, PUTATIVE (AFU_ORTHOLOGUE AFUA_4G09410)-RELATED"/>
    <property type="match status" value="1"/>
</dbReference>
<organism evidence="9 10">
    <name type="scientific">Aspergillus pseudotamarii</name>
    <dbReference type="NCBI Taxonomy" id="132259"/>
    <lineage>
        <taxon>Eukaryota</taxon>
        <taxon>Fungi</taxon>
        <taxon>Dikarya</taxon>
        <taxon>Ascomycota</taxon>
        <taxon>Pezizomycotina</taxon>
        <taxon>Eurotiomycetes</taxon>
        <taxon>Eurotiomycetidae</taxon>
        <taxon>Eurotiales</taxon>
        <taxon>Aspergillaceae</taxon>
        <taxon>Aspergillus</taxon>
        <taxon>Aspergillus subgen. Circumdati</taxon>
    </lineage>
</organism>
<sequence>MTVLVLVRQWGAAWGIVAYVLWWINTAMAVVVVMGIPYVFVKIQSPGVKAVLPGVLLPLISALTSAAGGGVICQYGALGSRLQVPVIIVSFLEVGLGLTLAITLTDIFMTRLFDQSFPAMEEIYQDMILCGPFGQASFALQALGQAVLRDAFADYDRGTFLTAEAAKPIGFASELAGLLVWGYGTFWWCFAILSISHALISRARHRQHTSFTLAAWSLVFPWGVYTNAAVELGKLMDSPAFKVWSTALLIIVLVIWIVNHYFTVKGLVTGDLLGLNRVYESAPITVNRGRSGPRTNWV</sequence>
<evidence type="ECO:0000256" key="8">
    <source>
        <dbReference type="SAM" id="Phobius"/>
    </source>
</evidence>
<evidence type="ECO:0000256" key="7">
    <source>
        <dbReference type="ARBA" id="ARBA00023136"/>
    </source>
</evidence>
<keyword evidence="4" id="KW-1003">Cell membrane</keyword>
<proteinExistence type="inferred from homology"/>
<evidence type="ECO:0000313" key="10">
    <source>
        <dbReference type="Proteomes" id="UP000325672"/>
    </source>
</evidence>
<dbReference type="Proteomes" id="UP000325672">
    <property type="component" value="Unassembled WGS sequence"/>
</dbReference>
<dbReference type="RefSeq" id="XP_031916936.1">
    <property type="nucleotide sequence ID" value="XM_032059134.1"/>
</dbReference>
<evidence type="ECO:0000256" key="5">
    <source>
        <dbReference type="ARBA" id="ARBA00022692"/>
    </source>
</evidence>
<dbReference type="Gene3D" id="1.50.10.150">
    <property type="entry name" value="Voltage-dependent anion channel"/>
    <property type="match status" value="1"/>
</dbReference>
<comment type="subcellular location">
    <subcellularLocation>
        <location evidence="1">Cell membrane</location>
        <topology evidence="1">Multi-pass membrane protein</topology>
    </subcellularLocation>
</comment>
<feature type="transmembrane region" description="Helical" evidence="8">
    <location>
        <begin position="12"/>
        <end position="38"/>
    </location>
</feature>
<feature type="transmembrane region" description="Helical" evidence="8">
    <location>
        <begin position="178"/>
        <end position="199"/>
    </location>
</feature>
<protein>
    <submittedName>
        <fullName evidence="9">Voltage-dependent anion channel</fullName>
    </submittedName>
</protein>
<dbReference type="GeneID" id="43643344"/>